<keyword evidence="1" id="KW-1133">Transmembrane helix</keyword>
<dbReference type="EMBL" id="JPDN02000020">
    <property type="protein sequence ID" value="PON25093.1"/>
    <property type="molecule type" value="Genomic_DNA"/>
</dbReference>
<accession>A0A2P4ZLB5</accession>
<name>A0A2P4ZLB5_9HYPO</name>
<keyword evidence="3" id="KW-1185">Reference proteome</keyword>
<protein>
    <submittedName>
        <fullName evidence="2">Uncharacterized protein</fullName>
    </submittedName>
</protein>
<reference evidence="2 3" key="1">
    <citation type="journal article" date="2016" name="Genome Announc.">
        <title>Draft Whole-Genome Sequence of Trichoderma gamsii T6085, a Promising Biocontrol Agent of Fusarium Head Blight on Wheat.</title>
        <authorList>
            <person name="Baroncelli R."/>
            <person name="Zapparata A."/>
            <person name="Piaggeschi G."/>
            <person name="Sarrocco S."/>
            <person name="Vannacci G."/>
        </authorList>
    </citation>
    <scope>NUCLEOTIDE SEQUENCE [LARGE SCALE GENOMIC DNA]</scope>
    <source>
        <strain evidence="2 3">T6085</strain>
    </source>
</reference>
<dbReference type="RefSeq" id="XP_024405473.1">
    <property type="nucleotide sequence ID" value="XM_024549811.1"/>
</dbReference>
<evidence type="ECO:0000313" key="3">
    <source>
        <dbReference type="Proteomes" id="UP000054821"/>
    </source>
</evidence>
<dbReference type="AlphaFoldDB" id="A0A2P4ZLB5"/>
<organism evidence="2 3">
    <name type="scientific">Trichoderma gamsii</name>
    <dbReference type="NCBI Taxonomy" id="398673"/>
    <lineage>
        <taxon>Eukaryota</taxon>
        <taxon>Fungi</taxon>
        <taxon>Dikarya</taxon>
        <taxon>Ascomycota</taxon>
        <taxon>Pezizomycotina</taxon>
        <taxon>Sordariomycetes</taxon>
        <taxon>Hypocreomycetidae</taxon>
        <taxon>Hypocreales</taxon>
        <taxon>Hypocreaceae</taxon>
        <taxon>Trichoderma</taxon>
    </lineage>
</organism>
<dbReference type="GeneID" id="36347626"/>
<keyword evidence="1" id="KW-0472">Membrane</keyword>
<sequence>MSVHWTGLFSVAAGAAAALAGAPCGLVSLLSLFCDACLAFICLRWLCCVAGVGLGVEDRAWRRRRNRESGKGAFGGHSSSLNDA</sequence>
<evidence type="ECO:0000313" key="2">
    <source>
        <dbReference type="EMBL" id="PON25093.1"/>
    </source>
</evidence>
<gene>
    <name evidence="2" type="ORF">TGAM01_v206174</name>
</gene>
<dbReference type="Proteomes" id="UP000054821">
    <property type="component" value="Unassembled WGS sequence"/>
</dbReference>
<comment type="caution">
    <text evidence="2">The sequence shown here is derived from an EMBL/GenBank/DDBJ whole genome shotgun (WGS) entry which is preliminary data.</text>
</comment>
<feature type="transmembrane region" description="Helical" evidence="1">
    <location>
        <begin position="30"/>
        <end position="56"/>
    </location>
</feature>
<keyword evidence="1" id="KW-0812">Transmembrane</keyword>
<evidence type="ECO:0000256" key="1">
    <source>
        <dbReference type="SAM" id="Phobius"/>
    </source>
</evidence>
<proteinExistence type="predicted"/>